<dbReference type="CDD" id="cd22784">
    <property type="entry name" value="DPBB_MltA_YuiC-like"/>
    <property type="match status" value="1"/>
</dbReference>
<reference evidence="2 3" key="1">
    <citation type="journal article" date="2015" name="Nature">
        <title>rRNA introns, odd ribosomes, and small enigmatic genomes across a large radiation of phyla.</title>
        <authorList>
            <person name="Brown C.T."/>
            <person name="Hug L.A."/>
            <person name="Thomas B.C."/>
            <person name="Sharon I."/>
            <person name="Castelle C.J."/>
            <person name="Singh A."/>
            <person name="Wilkins M.J."/>
            <person name="Williams K.H."/>
            <person name="Banfield J.F."/>
        </authorList>
    </citation>
    <scope>NUCLEOTIDE SEQUENCE [LARGE SCALE GENOMIC DNA]</scope>
</reference>
<dbReference type="EMBL" id="LCMG01000005">
    <property type="protein sequence ID" value="KKU33999.1"/>
    <property type="molecule type" value="Genomic_DNA"/>
</dbReference>
<comment type="caution">
    <text evidence="2">The sequence shown here is derived from an EMBL/GenBank/DDBJ whole genome shotgun (WGS) entry which is preliminary data.</text>
</comment>
<keyword evidence="1" id="KW-0472">Membrane</keyword>
<accession>A0A0G1PMG8</accession>
<sequence>MVFFRSSVSAELFIWPTLCGPRRTATRGMSNTQKKQKKNRIIHFSWIAKIQTFFSSLHRISLNKKQKMARRMFLKKHTGELIAIFFVFVISCAVFHPLTAIADVDTGPHIISEKTASLIVESIQNKTRDFGILPQAQDAEARKIFTIPITAYSSTVDQCDDDPFITATGEYVYDGGIAANFLPIGTKVRIPELYGDKVFTVNDRMNARYYYRADIWMPTREQAVQFGVQYVMIETF</sequence>
<name>A0A0G1PMG8_9BACT</name>
<evidence type="ECO:0000313" key="2">
    <source>
        <dbReference type="EMBL" id="KKU33999.1"/>
    </source>
</evidence>
<evidence type="ECO:0008006" key="4">
    <source>
        <dbReference type="Google" id="ProtNLM"/>
    </source>
</evidence>
<protein>
    <recommendedName>
        <fullName evidence="4">3D domain-containing protein</fullName>
    </recommendedName>
</protein>
<dbReference type="Proteomes" id="UP000034705">
    <property type="component" value="Unassembled WGS sequence"/>
</dbReference>
<gene>
    <name evidence="2" type="ORF">UX45_C0005G0009</name>
</gene>
<keyword evidence="1" id="KW-0812">Transmembrane</keyword>
<feature type="transmembrane region" description="Helical" evidence="1">
    <location>
        <begin position="81"/>
        <end position="102"/>
    </location>
</feature>
<evidence type="ECO:0000313" key="3">
    <source>
        <dbReference type="Proteomes" id="UP000034705"/>
    </source>
</evidence>
<dbReference type="AlphaFoldDB" id="A0A0G1PMG8"/>
<evidence type="ECO:0000256" key="1">
    <source>
        <dbReference type="SAM" id="Phobius"/>
    </source>
</evidence>
<proteinExistence type="predicted"/>
<organism evidence="2 3">
    <name type="scientific">Candidatus Uhrbacteria bacterium GW2011_GWF2_46_218</name>
    <dbReference type="NCBI Taxonomy" id="1619001"/>
    <lineage>
        <taxon>Bacteria</taxon>
        <taxon>Candidatus Uhriibacteriota</taxon>
    </lineage>
</organism>
<keyword evidence="1" id="KW-1133">Transmembrane helix</keyword>